<dbReference type="InterPro" id="IPR039420">
    <property type="entry name" value="WalR-like"/>
</dbReference>
<dbReference type="PANTHER" id="PTHR48111">
    <property type="entry name" value="REGULATOR OF RPOS"/>
    <property type="match status" value="1"/>
</dbReference>
<evidence type="ECO:0000256" key="2">
    <source>
        <dbReference type="ARBA" id="ARBA00023012"/>
    </source>
</evidence>
<name>A0A1R1MK41_9BACT</name>
<keyword evidence="11" id="KW-1185">Reference proteome</keyword>
<feature type="domain" description="OmpR/PhoB-type" evidence="9">
    <location>
        <begin position="126"/>
        <end position="222"/>
    </location>
</feature>
<dbReference type="Pfam" id="PF00486">
    <property type="entry name" value="Trans_reg_C"/>
    <property type="match status" value="1"/>
</dbReference>
<evidence type="ECO:0000256" key="7">
    <source>
        <dbReference type="PROSITE-ProRule" id="PRU01091"/>
    </source>
</evidence>
<evidence type="ECO:0000256" key="4">
    <source>
        <dbReference type="ARBA" id="ARBA00023125"/>
    </source>
</evidence>
<dbReference type="GO" id="GO:0000976">
    <property type="term" value="F:transcription cis-regulatory region binding"/>
    <property type="evidence" value="ECO:0007669"/>
    <property type="project" value="TreeGrafter"/>
</dbReference>
<dbReference type="FunFam" id="3.40.50.2300:FF:000001">
    <property type="entry name" value="DNA-binding response regulator PhoB"/>
    <property type="match status" value="1"/>
</dbReference>
<dbReference type="PROSITE" id="PS51755">
    <property type="entry name" value="OMPR_PHOB"/>
    <property type="match status" value="1"/>
</dbReference>
<evidence type="ECO:0000313" key="11">
    <source>
        <dbReference type="Proteomes" id="UP000187408"/>
    </source>
</evidence>
<comment type="caution">
    <text evidence="10">The sequence shown here is derived from an EMBL/GenBank/DDBJ whole genome shotgun (WGS) entry which is preliminary data.</text>
</comment>
<dbReference type="EMBL" id="MOEN01000025">
    <property type="protein sequence ID" value="OMH40171.1"/>
    <property type="molecule type" value="Genomic_DNA"/>
</dbReference>
<dbReference type="AlphaFoldDB" id="A0A1R1MK41"/>
<protein>
    <submittedName>
        <fullName evidence="10">DNA-binding response regulator</fullName>
    </submittedName>
</protein>
<proteinExistence type="predicted"/>
<dbReference type="InterPro" id="IPR001867">
    <property type="entry name" value="OmpR/PhoB-type_DNA-bd"/>
</dbReference>
<dbReference type="CDD" id="cd17574">
    <property type="entry name" value="REC_OmpR"/>
    <property type="match status" value="1"/>
</dbReference>
<keyword evidence="2" id="KW-0902">Two-component regulatory system</keyword>
<dbReference type="CDD" id="cd00383">
    <property type="entry name" value="trans_reg_C"/>
    <property type="match status" value="1"/>
</dbReference>
<feature type="domain" description="Response regulatory" evidence="8">
    <location>
        <begin position="2"/>
        <end position="118"/>
    </location>
</feature>
<dbReference type="GO" id="GO:0005829">
    <property type="term" value="C:cytosol"/>
    <property type="evidence" value="ECO:0007669"/>
    <property type="project" value="TreeGrafter"/>
</dbReference>
<evidence type="ECO:0000259" key="8">
    <source>
        <dbReference type="PROSITE" id="PS50110"/>
    </source>
</evidence>
<dbReference type="GO" id="GO:0000156">
    <property type="term" value="F:phosphorelay response regulator activity"/>
    <property type="evidence" value="ECO:0007669"/>
    <property type="project" value="TreeGrafter"/>
</dbReference>
<dbReference type="GO" id="GO:0032993">
    <property type="term" value="C:protein-DNA complex"/>
    <property type="evidence" value="ECO:0007669"/>
    <property type="project" value="TreeGrafter"/>
</dbReference>
<accession>A0A1R1MK41</accession>
<dbReference type="Gene3D" id="3.40.50.2300">
    <property type="match status" value="1"/>
</dbReference>
<organism evidence="10 11">
    <name type="scientific">Desulfurobacterium indicum</name>
    <dbReference type="NCBI Taxonomy" id="1914305"/>
    <lineage>
        <taxon>Bacteria</taxon>
        <taxon>Pseudomonadati</taxon>
        <taxon>Aquificota</taxon>
        <taxon>Aquificia</taxon>
        <taxon>Desulfurobacteriales</taxon>
        <taxon>Desulfurobacteriaceae</taxon>
        <taxon>Desulfurobacterium</taxon>
    </lineage>
</organism>
<dbReference type="OrthoDB" id="9790454at2"/>
<dbReference type="GO" id="GO:0006355">
    <property type="term" value="P:regulation of DNA-templated transcription"/>
    <property type="evidence" value="ECO:0007669"/>
    <property type="project" value="InterPro"/>
</dbReference>
<gene>
    <name evidence="10" type="ORF">BLW93_06620</name>
</gene>
<dbReference type="Gene3D" id="1.10.10.10">
    <property type="entry name" value="Winged helix-like DNA-binding domain superfamily/Winged helix DNA-binding domain"/>
    <property type="match status" value="1"/>
</dbReference>
<keyword evidence="4 7" id="KW-0238">DNA-binding</keyword>
<keyword evidence="3" id="KW-0805">Transcription regulation</keyword>
<dbReference type="Proteomes" id="UP000187408">
    <property type="component" value="Unassembled WGS sequence"/>
</dbReference>
<dbReference type="Pfam" id="PF00072">
    <property type="entry name" value="Response_reg"/>
    <property type="match status" value="1"/>
</dbReference>
<evidence type="ECO:0000313" key="10">
    <source>
        <dbReference type="EMBL" id="OMH40171.1"/>
    </source>
</evidence>
<dbReference type="STRING" id="1914305.BLW93_06620"/>
<sequence>MRILFVEDDEDLGEIVKYNLEKENFEVDWILDGKGALEKAFSSNYDLVILDIMLPGLDGKEICKLLRENEKTKDVPIIMLTALCDEDTKVESFSYGADDYVTKPFSIKELIARIGAINRRLKLSENEKLSFKGITLDRMSKEITVDNQPVQLTKTEYQLIELFLSNPNKVFSREELLEKIWGKEHSENTRTLDVYISRLRKKLGNYGKYLRTLPRLGYKLTAEEK</sequence>
<keyword evidence="5" id="KW-0804">Transcription</keyword>
<dbReference type="PANTHER" id="PTHR48111:SF1">
    <property type="entry name" value="TWO-COMPONENT RESPONSE REGULATOR ORR33"/>
    <property type="match status" value="1"/>
</dbReference>
<dbReference type="InterPro" id="IPR036388">
    <property type="entry name" value="WH-like_DNA-bd_sf"/>
</dbReference>
<dbReference type="InterPro" id="IPR011006">
    <property type="entry name" value="CheY-like_superfamily"/>
</dbReference>
<reference evidence="10 11" key="1">
    <citation type="submission" date="2016-10" db="EMBL/GenBank/DDBJ databases">
        <title>Genome sequence of a sulfur-reducing bacterium Desulfurobacterium indicum K6013.</title>
        <authorList>
            <person name="Cao J."/>
            <person name="Shao Z."/>
            <person name="Alain K."/>
            <person name="Jebbar M."/>
        </authorList>
    </citation>
    <scope>NUCLEOTIDE SEQUENCE [LARGE SCALE GENOMIC DNA]</scope>
    <source>
        <strain evidence="10 11">K6013</strain>
    </source>
</reference>
<dbReference type="PROSITE" id="PS50110">
    <property type="entry name" value="RESPONSE_REGULATORY"/>
    <property type="match status" value="1"/>
</dbReference>
<evidence type="ECO:0000256" key="3">
    <source>
        <dbReference type="ARBA" id="ARBA00023015"/>
    </source>
</evidence>
<dbReference type="SMART" id="SM00862">
    <property type="entry name" value="Trans_reg_C"/>
    <property type="match status" value="1"/>
</dbReference>
<evidence type="ECO:0000256" key="6">
    <source>
        <dbReference type="PROSITE-ProRule" id="PRU00169"/>
    </source>
</evidence>
<dbReference type="RefSeq" id="WP_076713313.1">
    <property type="nucleotide sequence ID" value="NZ_MOEN01000025.1"/>
</dbReference>
<feature type="DNA-binding region" description="OmpR/PhoB-type" evidence="7">
    <location>
        <begin position="126"/>
        <end position="222"/>
    </location>
</feature>
<evidence type="ECO:0000256" key="5">
    <source>
        <dbReference type="ARBA" id="ARBA00023163"/>
    </source>
</evidence>
<evidence type="ECO:0000259" key="9">
    <source>
        <dbReference type="PROSITE" id="PS51755"/>
    </source>
</evidence>
<dbReference type="InterPro" id="IPR001789">
    <property type="entry name" value="Sig_transdc_resp-reg_receiver"/>
</dbReference>
<dbReference type="SUPFAM" id="SSF52172">
    <property type="entry name" value="CheY-like"/>
    <property type="match status" value="1"/>
</dbReference>
<feature type="modified residue" description="4-aspartylphosphate" evidence="6">
    <location>
        <position position="51"/>
    </location>
</feature>
<evidence type="ECO:0000256" key="1">
    <source>
        <dbReference type="ARBA" id="ARBA00022553"/>
    </source>
</evidence>
<keyword evidence="1 6" id="KW-0597">Phosphoprotein</keyword>
<dbReference type="SMART" id="SM00448">
    <property type="entry name" value="REC"/>
    <property type="match status" value="1"/>
</dbReference>